<dbReference type="PANTHER" id="PTHR30483">
    <property type="entry name" value="LEUCINE-SPECIFIC-BINDING PROTEIN"/>
    <property type="match status" value="1"/>
</dbReference>
<dbReference type="Gene3D" id="3.40.50.2300">
    <property type="match status" value="2"/>
</dbReference>
<dbReference type="SUPFAM" id="SSF53822">
    <property type="entry name" value="Periplasmic binding protein-like I"/>
    <property type="match status" value="1"/>
</dbReference>
<dbReference type="InterPro" id="IPR028081">
    <property type="entry name" value="Leu-bd"/>
</dbReference>
<organism evidence="6 7">
    <name type="scientific">Muricoccus vinaceus</name>
    <dbReference type="NCBI Taxonomy" id="424704"/>
    <lineage>
        <taxon>Bacteria</taxon>
        <taxon>Pseudomonadati</taxon>
        <taxon>Pseudomonadota</taxon>
        <taxon>Alphaproteobacteria</taxon>
        <taxon>Acetobacterales</taxon>
        <taxon>Roseomonadaceae</taxon>
        <taxon>Muricoccus</taxon>
    </lineage>
</organism>
<keyword evidence="3" id="KW-0029">Amino-acid transport</keyword>
<protein>
    <submittedName>
        <fullName evidence="6">ABC transporter substrate-binding protein</fullName>
    </submittedName>
</protein>
<reference evidence="6 7" key="1">
    <citation type="submission" date="2024-09" db="EMBL/GenBank/DDBJ databases">
        <authorList>
            <person name="Sun Q."/>
            <person name="Mori K."/>
        </authorList>
    </citation>
    <scope>NUCLEOTIDE SEQUENCE [LARGE SCALE GENOMIC DNA]</scope>
    <source>
        <strain evidence="6 7">CCM 7468</strain>
    </source>
</reference>
<comment type="caution">
    <text evidence="6">The sequence shown here is derived from an EMBL/GenBank/DDBJ whole genome shotgun (WGS) entry which is preliminary data.</text>
</comment>
<name>A0ABV6INM8_9PROT</name>
<evidence type="ECO:0000256" key="3">
    <source>
        <dbReference type="ARBA" id="ARBA00022970"/>
    </source>
</evidence>
<comment type="similarity">
    <text evidence="1">Belongs to the leucine-binding protein family.</text>
</comment>
<feature type="signal peptide" evidence="4">
    <location>
        <begin position="1"/>
        <end position="27"/>
    </location>
</feature>
<dbReference type="Pfam" id="PF13458">
    <property type="entry name" value="Peripla_BP_6"/>
    <property type="match status" value="1"/>
</dbReference>
<keyword evidence="2 4" id="KW-0732">Signal</keyword>
<dbReference type="PANTHER" id="PTHR30483:SF38">
    <property type="entry name" value="BLR7848 PROTEIN"/>
    <property type="match status" value="1"/>
</dbReference>
<dbReference type="Proteomes" id="UP001589789">
    <property type="component" value="Unassembled WGS sequence"/>
</dbReference>
<sequence>MNPFHKGRRVGLAALMLLMLVAGAARAQSPLQVTVILPLTGNGAFLGQGQQRTLQALQAQVNKDGGVGGRQLEFVYRDDQSSPQVTVQLTNAAVAQRPAVLLGSSLVAMCNAMVPLVRNGPFTYCLSPAIQPAAGGYMYSSGTSTHDLLAADFRYFRSRGWTRVALISSTDATGQDFQNGVNAALRMPDNAGIQIVENARFNQTDVSVSAQMERIRAADPQVLVTWTTGGPIATVFKGIVQAGLNIPVMTTNGNQIFEQMDQYAEFLPRELYIATSLFPPHEGRLTYEPGVEQAQQRFYTAMNEAKIGIDNRAALAWDAANLLVEALRKLGPGATAAQVKAHMEGLTGWAGISGIYDFRQVPSRGLGIANAVVTRWDPAARRWTVVSRPGGEPLTP</sequence>
<dbReference type="EMBL" id="JBHLVZ010000003">
    <property type="protein sequence ID" value="MFC0385191.1"/>
    <property type="molecule type" value="Genomic_DNA"/>
</dbReference>
<keyword evidence="7" id="KW-1185">Reference proteome</keyword>
<gene>
    <name evidence="6" type="ORF">ACFFIC_06455</name>
</gene>
<dbReference type="InterPro" id="IPR028082">
    <property type="entry name" value="Peripla_BP_I"/>
</dbReference>
<accession>A0ABV6INM8</accession>
<evidence type="ECO:0000313" key="6">
    <source>
        <dbReference type="EMBL" id="MFC0385191.1"/>
    </source>
</evidence>
<feature type="domain" description="Leucine-binding protein" evidence="5">
    <location>
        <begin position="31"/>
        <end position="377"/>
    </location>
</feature>
<dbReference type="InterPro" id="IPR051010">
    <property type="entry name" value="BCAA_transport"/>
</dbReference>
<evidence type="ECO:0000259" key="5">
    <source>
        <dbReference type="Pfam" id="PF13458"/>
    </source>
</evidence>
<evidence type="ECO:0000256" key="4">
    <source>
        <dbReference type="SAM" id="SignalP"/>
    </source>
</evidence>
<feature type="chain" id="PRO_5046437438" evidence="4">
    <location>
        <begin position="28"/>
        <end position="396"/>
    </location>
</feature>
<evidence type="ECO:0000256" key="2">
    <source>
        <dbReference type="ARBA" id="ARBA00022729"/>
    </source>
</evidence>
<keyword evidence="3" id="KW-0813">Transport</keyword>
<proteinExistence type="inferred from homology"/>
<evidence type="ECO:0000256" key="1">
    <source>
        <dbReference type="ARBA" id="ARBA00010062"/>
    </source>
</evidence>
<dbReference type="RefSeq" id="WP_377049346.1">
    <property type="nucleotide sequence ID" value="NZ_JBHLVZ010000003.1"/>
</dbReference>
<evidence type="ECO:0000313" key="7">
    <source>
        <dbReference type="Proteomes" id="UP001589789"/>
    </source>
</evidence>